<accession>Q4SJ61</accession>
<gene>
    <name evidence="2" type="ORF">GSTENG00017348001</name>
</gene>
<dbReference type="AlphaFoldDB" id="Q4SJ61"/>
<evidence type="ECO:0000256" key="1">
    <source>
        <dbReference type="SAM" id="MobiDB-lite"/>
    </source>
</evidence>
<evidence type="ECO:0000313" key="2">
    <source>
        <dbReference type="EMBL" id="CAF99321.1"/>
    </source>
</evidence>
<sequence length="283" mass="31348">PRATNASSATVVGRHARSSYNHLQGDVRRRKLFSYQKFFLRIDRKGKVNGTKSEDDPNRFSWEKATVWPIKETYEEVLDVAKVNGGLAFIIGLSSAPAVNNGCTQTWRRELVRGNAVHQEKQAVSVNQLVWLQQHCHVCASNQRCAGDQVGGRGGGGHQEPGQQLLPGHQQEGGALRSEGLWSRLPPDRTHRGEQVQHLRLGGVAQQEEAHVRGAERQRKTDEGEENPPEKHGHTLSAHRGATPMTRTGRVRTHGGWGGYIGQTRAGSGRCTEETRGTPRLRF</sequence>
<protein>
    <submittedName>
        <fullName evidence="2">(spotted green pufferfish) hypothetical protein</fullName>
    </submittedName>
</protein>
<reference evidence="2" key="2">
    <citation type="submission" date="2004-02" db="EMBL/GenBank/DDBJ databases">
        <authorList>
            <consortium name="Genoscope"/>
            <consortium name="Whitehead Institute Centre for Genome Research"/>
        </authorList>
    </citation>
    <scope>NUCLEOTIDE SEQUENCE</scope>
</reference>
<feature type="region of interest" description="Disordered" evidence="1">
    <location>
        <begin position="150"/>
        <end position="283"/>
    </location>
</feature>
<name>Q4SJ61_TETNG</name>
<dbReference type="SUPFAM" id="SSF50353">
    <property type="entry name" value="Cytokine"/>
    <property type="match status" value="1"/>
</dbReference>
<dbReference type="EMBL" id="CAAE01014575">
    <property type="protein sequence ID" value="CAF99321.1"/>
    <property type="molecule type" value="Genomic_DNA"/>
</dbReference>
<dbReference type="KEGG" id="tng:GSTEN00017348G001"/>
<dbReference type="InterPro" id="IPR008996">
    <property type="entry name" value="IL1/FGF"/>
</dbReference>
<reference evidence="2" key="1">
    <citation type="journal article" date="2004" name="Nature">
        <title>Genome duplication in the teleost fish Tetraodon nigroviridis reveals the early vertebrate proto-karyotype.</title>
        <authorList>
            <person name="Jaillon O."/>
            <person name="Aury J.-M."/>
            <person name="Brunet F."/>
            <person name="Petit J.-L."/>
            <person name="Stange-Thomann N."/>
            <person name="Mauceli E."/>
            <person name="Bouneau L."/>
            <person name="Fischer C."/>
            <person name="Ozouf-Costaz C."/>
            <person name="Bernot A."/>
            <person name="Nicaud S."/>
            <person name="Jaffe D."/>
            <person name="Fisher S."/>
            <person name="Lutfalla G."/>
            <person name="Dossat C."/>
            <person name="Segurens B."/>
            <person name="Dasilva C."/>
            <person name="Salanoubat M."/>
            <person name="Levy M."/>
            <person name="Boudet N."/>
            <person name="Castellano S."/>
            <person name="Anthouard V."/>
            <person name="Jubin C."/>
            <person name="Castelli V."/>
            <person name="Katinka M."/>
            <person name="Vacherie B."/>
            <person name="Biemont C."/>
            <person name="Skalli Z."/>
            <person name="Cattolico L."/>
            <person name="Poulain J."/>
            <person name="De Berardinis V."/>
            <person name="Cruaud C."/>
            <person name="Duprat S."/>
            <person name="Brottier P."/>
            <person name="Coutanceau J.-P."/>
            <person name="Gouzy J."/>
            <person name="Parra G."/>
            <person name="Lardier G."/>
            <person name="Chapple C."/>
            <person name="McKernan K.J."/>
            <person name="McEwan P."/>
            <person name="Bosak S."/>
            <person name="Kellis M."/>
            <person name="Volff J.-N."/>
            <person name="Guigo R."/>
            <person name="Zody M.C."/>
            <person name="Mesirov J."/>
            <person name="Lindblad-Toh K."/>
            <person name="Birren B."/>
            <person name="Nusbaum C."/>
            <person name="Kahn D."/>
            <person name="Robinson-Rechavi M."/>
            <person name="Laudet V."/>
            <person name="Schachter V."/>
            <person name="Quetier F."/>
            <person name="Saurin W."/>
            <person name="Scarpelli C."/>
            <person name="Wincker P."/>
            <person name="Lander E.S."/>
            <person name="Weissenbach J."/>
            <person name="Roest Crollius H."/>
        </authorList>
    </citation>
    <scope>NUCLEOTIDE SEQUENCE [LARGE SCALE GENOMIC DNA]</scope>
</reference>
<dbReference type="Gene3D" id="2.80.10.50">
    <property type="match status" value="1"/>
</dbReference>
<feature type="compositionally biased region" description="Gly residues" evidence="1">
    <location>
        <begin position="150"/>
        <end position="159"/>
    </location>
</feature>
<proteinExistence type="predicted"/>
<feature type="compositionally biased region" description="Basic and acidic residues" evidence="1">
    <location>
        <begin position="208"/>
        <end position="233"/>
    </location>
</feature>
<feature type="compositionally biased region" description="Basic and acidic residues" evidence="1">
    <location>
        <begin position="186"/>
        <end position="197"/>
    </location>
</feature>
<organism evidence="2">
    <name type="scientific">Tetraodon nigroviridis</name>
    <name type="common">Spotted green pufferfish</name>
    <name type="synonym">Chelonodon nigroviridis</name>
    <dbReference type="NCBI Taxonomy" id="99883"/>
    <lineage>
        <taxon>Eukaryota</taxon>
        <taxon>Metazoa</taxon>
        <taxon>Chordata</taxon>
        <taxon>Craniata</taxon>
        <taxon>Vertebrata</taxon>
        <taxon>Euteleostomi</taxon>
        <taxon>Actinopterygii</taxon>
        <taxon>Neopterygii</taxon>
        <taxon>Teleostei</taxon>
        <taxon>Neoteleostei</taxon>
        <taxon>Acanthomorphata</taxon>
        <taxon>Eupercaria</taxon>
        <taxon>Tetraodontiformes</taxon>
        <taxon>Tetradontoidea</taxon>
        <taxon>Tetraodontidae</taxon>
        <taxon>Tetraodon</taxon>
    </lineage>
</organism>
<comment type="caution">
    <text evidence="2">The sequence shown here is derived from an EMBL/GenBank/DDBJ whole genome shotgun (WGS) entry which is preliminary data.</text>
</comment>
<feature type="non-terminal residue" evidence="2">
    <location>
        <position position="1"/>
    </location>
</feature>